<organism evidence="2 3">
    <name type="scientific">Vreelandella vilamensis</name>
    <dbReference type="NCBI Taxonomy" id="531309"/>
    <lineage>
        <taxon>Bacteria</taxon>
        <taxon>Pseudomonadati</taxon>
        <taxon>Pseudomonadota</taxon>
        <taxon>Gammaproteobacteria</taxon>
        <taxon>Oceanospirillales</taxon>
        <taxon>Halomonadaceae</taxon>
        <taxon>Vreelandella</taxon>
    </lineage>
</organism>
<accession>A0ABU1H818</accession>
<sequence length="54" mass="6131">MIGGIFIAQEIEKQALAEQRAEWKERFAASKKHSENAEKNVQEVNKAKTKAESE</sequence>
<feature type="region of interest" description="Disordered" evidence="1">
    <location>
        <begin position="27"/>
        <end position="54"/>
    </location>
</feature>
<gene>
    <name evidence="2" type="ORF">QC823_15940</name>
</gene>
<dbReference type="RefSeq" id="WP_309657330.1">
    <property type="nucleotide sequence ID" value="NZ_JARWAN010000047.1"/>
</dbReference>
<dbReference type="Proteomes" id="UP001254564">
    <property type="component" value="Unassembled WGS sequence"/>
</dbReference>
<comment type="caution">
    <text evidence="2">The sequence shown here is derived from an EMBL/GenBank/DDBJ whole genome shotgun (WGS) entry which is preliminary data.</text>
</comment>
<evidence type="ECO:0000313" key="2">
    <source>
        <dbReference type="EMBL" id="MDR5900455.1"/>
    </source>
</evidence>
<keyword evidence="3" id="KW-1185">Reference proteome</keyword>
<evidence type="ECO:0000313" key="3">
    <source>
        <dbReference type="Proteomes" id="UP001254564"/>
    </source>
</evidence>
<name>A0ABU1H818_9GAMM</name>
<dbReference type="EMBL" id="JARWAN010000047">
    <property type="protein sequence ID" value="MDR5900455.1"/>
    <property type="molecule type" value="Genomic_DNA"/>
</dbReference>
<evidence type="ECO:0000256" key="1">
    <source>
        <dbReference type="SAM" id="MobiDB-lite"/>
    </source>
</evidence>
<protein>
    <submittedName>
        <fullName evidence="2">Uncharacterized protein</fullName>
    </submittedName>
</protein>
<proteinExistence type="predicted"/>
<reference evidence="2 3" key="1">
    <citation type="submission" date="2023-04" db="EMBL/GenBank/DDBJ databases">
        <title>A long-awaited taxogenomic arrangement of the family Halomonadaceae.</title>
        <authorList>
            <person name="De La Haba R."/>
            <person name="Chuvochina M."/>
            <person name="Wittouck S."/>
            <person name="Arahal D.R."/>
            <person name="Sanchez-Porro C."/>
            <person name="Hugenholtz P."/>
            <person name="Ventosa A."/>
        </authorList>
    </citation>
    <scope>NUCLEOTIDE SEQUENCE [LARGE SCALE GENOMIC DNA]</scope>
    <source>
        <strain evidence="2 3">DSM 21020</strain>
    </source>
</reference>